<keyword evidence="4 7" id="KW-1133">Transmembrane helix</keyword>
<evidence type="ECO:0000256" key="5">
    <source>
        <dbReference type="ARBA" id="ARBA00023063"/>
    </source>
</evidence>
<dbReference type="GO" id="GO:0042128">
    <property type="term" value="P:nitrate assimilation"/>
    <property type="evidence" value="ECO:0007669"/>
    <property type="project" value="UniProtKB-KW"/>
</dbReference>
<comment type="subcellular location">
    <subcellularLocation>
        <location evidence="1">Membrane</location>
        <topology evidence="1">Multi-pass membrane protein</topology>
    </subcellularLocation>
</comment>
<feature type="transmembrane region" description="Helical" evidence="7">
    <location>
        <begin position="151"/>
        <end position="170"/>
    </location>
</feature>
<keyword evidence="3 7" id="KW-0812">Transmembrane</keyword>
<dbReference type="InterPro" id="IPR020846">
    <property type="entry name" value="MFS_dom"/>
</dbReference>
<dbReference type="GO" id="GO:0016020">
    <property type="term" value="C:membrane"/>
    <property type="evidence" value="ECO:0007669"/>
    <property type="project" value="UniProtKB-SubCell"/>
</dbReference>
<feature type="transmembrane region" description="Helical" evidence="7">
    <location>
        <begin position="66"/>
        <end position="86"/>
    </location>
</feature>
<accession>D5VRM5</accession>
<feature type="transmembrane region" description="Helical" evidence="7">
    <location>
        <begin position="336"/>
        <end position="358"/>
    </location>
</feature>
<evidence type="ECO:0000313" key="9">
    <source>
        <dbReference type="EMBL" id="ADG13228.1"/>
    </source>
</evidence>
<dbReference type="EMBL" id="CP002009">
    <property type="protein sequence ID" value="ADG13228.1"/>
    <property type="molecule type" value="Genomic_DNA"/>
</dbReference>
<keyword evidence="10" id="KW-1185">Reference proteome</keyword>
<dbReference type="InterPro" id="IPR044772">
    <property type="entry name" value="NO3_transporter"/>
</dbReference>
<dbReference type="InterPro" id="IPR011701">
    <property type="entry name" value="MFS"/>
</dbReference>
<comment type="similarity">
    <text evidence="2">Belongs to the major facilitator superfamily. Nitrate/nitrite porter (TC 2.A.1.8) family.</text>
</comment>
<evidence type="ECO:0000259" key="8">
    <source>
        <dbReference type="PROSITE" id="PS50850"/>
    </source>
</evidence>
<feature type="transmembrane region" description="Helical" evidence="7">
    <location>
        <begin position="244"/>
        <end position="262"/>
    </location>
</feature>
<dbReference type="RefSeq" id="WP_013099974.1">
    <property type="nucleotide sequence ID" value="NC_014122.1"/>
</dbReference>
<dbReference type="AlphaFoldDB" id="D5VRM5"/>
<evidence type="ECO:0000256" key="1">
    <source>
        <dbReference type="ARBA" id="ARBA00004141"/>
    </source>
</evidence>
<evidence type="ECO:0000256" key="6">
    <source>
        <dbReference type="ARBA" id="ARBA00023136"/>
    </source>
</evidence>
<evidence type="ECO:0000256" key="3">
    <source>
        <dbReference type="ARBA" id="ARBA00022692"/>
    </source>
</evidence>
<keyword evidence="6 7" id="KW-0472">Membrane</keyword>
<organism evidence="9 10">
    <name type="scientific">Methanocaldococcus infernus (strain DSM 11812 / JCM 15783 / ME)</name>
    <dbReference type="NCBI Taxonomy" id="573063"/>
    <lineage>
        <taxon>Archaea</taxon>
        <taxon>Methanobacteriati</taxon>
        <taxon>Methanobacteriota</taxon>
        <taxon>Methanomada group</taxon>
        <taxon>Methanococci</taxon>
        <taxon>Methanococcales</taxon>
        <taxon>Methanocaldococcaceae</taxon>
        <taxon>Methanocaldococcus</taxon>
    </lineage>
</organism>
<feature type="transmembrane region" description="Helical" evidence="7">
    <location>
        <begin position="118"/>
        <end position="139"/>
    </location>
</feature>
<dbReference type="OrthoDB" id="157507at2157"/>
<evidence type="ECO:0000256" key="2">
    <source>
        <dbReference type="ARBA" id="ARBA00008432"/>
    </source>
</evidence>
<dbReference type="Pfam" id="PF07690">
    <property type="entry name" value="MFS_1"/>
    <property type="match status" value="1"/>
</dbReference>
<dbReference type="Proteomes" id="UP000002061">
    <property type="component" value="Chromosome"/>
</dbReference>
<feature type="transmembrane region" description="Helical" evidence="7">
    <location>
        <begin position="93"/>
        <end position="112"/>
    </location>
</feature>
<feature type="transmembrane region" description="Helical" evidence="7">
    <location>
        <begin position="32"/>
        <end position="54"/>
    </location>
</feature>
<dbReference type="STRING" id="573063.Metin_0558"/>
<feature type="transmembrane region" description="Helical" evidence="7">
    <location>
        <begin position="305"/>
        <end position="324"/>
    </location>
</feature>
<dbReference type="GO" id="GO:0015112">
    <property type="term" value="F:nitrate transmembrane transporter activity"/>
    <property type="evidence" value="ECO:0007669"/>
    <property type="project" value="InterPro"/>
</dbReference>
<dbReference type="PANTHER" id="PTHR23515">
    <property type="entry name" value="HIGH-AFFINITY NITRATE TRANSPORTER 2.3"/>
    <property type="match status" value="1"/>
</dbReference>
<dbReference type="SUPFAM" id="SSF103473">
    <property type="entry name" value="MFS general substrate transporter"/>
    <property type="match status" value="1"/>
</dbReference>
<feature type="transmembrane region" description="Helical" evidence="7">
    <location>
        <begin position="182"/>
        <end position="201"/>
    </location>
</feature>
<gene>
    <name evidence="9" type="ordered locus">Metin_0558</name>
</gene>
<dbReference type="PROSITE" id="PS50850">
    <property type="entry name" value="MFS"/>
    <property type="match status" value="1"/>
</dbReference>
<feature type="transmembrane region" description="Helical" evidence="7">
    <location>
        <begin position="364"/>
        <end position="387"/>
    </location>
</feature>
<keyword evidence="5" id="KW-0534">Nitrate assimilation</keyword>
<dbReference type="InterPro" id="IPR036259">
    <property type="entry name" value="MFS_trans_sf"/>
</dbReference>
<evidence type="ECO:0000256" key="7">
    <source>
        <dbReference type="SAM" id="Phobius"/>
    </source>
</evidence>
<feature type="transmembrane region" description="Helical" evidence="7">
    <location>
        <begin position="394"/>
        <end position="414"/>
    </location>
</feature>
<name>D5VRM5_METIM</name>
<dbReference type="GeneID" id="9131564"/>
<reference evidence="9" key="1">
    <citation type="submission" date="2010-04" db="EMBL/GenBank/DDBJ databases">
        <title>Complete sequence of Methanocaldococcus infernus ME.</title>
        <authorList>
            <consortium name="US DOE Joint Genome Institute"/>
            <person name="Lucas S."/>
            <person name="Copeland A."/>
            <person name="Lapidus A."/>
            <person name="Cheng J.-F."/>
            <person name="Bruce D."/>
            <person name="Goodwin L."/>
            <person name="Pitluck S."/>
            <person name="Munk A.C."/>
            <person name="Detter J.C."/>
            <person name="Han C."/>
            <person name="Tapia R."/>
            <person name="Land M."/>
            <person name="Hauser L."/>
            <person name="Kyrpides N."/>
            <person name="Mikhailova N."/>
            <person name="Sieprawska-Lupa M."/>
            <person name="Whitman W.B."/>
            <person name="Woyke T."/>
        </authorList>
    </citation>
    <scope>NUCLEOTIDE SEQUENCE [LARGE SCALE GENOMIC DNA]</scope>
    <source>
        <strain evidence="9">ME</strain>
    </source>
</reference>
<dbReference type="eggNOG" id="arCOG00148">
    <property type="taxonomic scope" value="Archaea"/>
</dbReference>
<feature type="domain" description="Major facilitator superfamily (MFS) profile" evidence="8">
    <location>
        <begin position="26"/>
        <end position="453"/>
    </location>
</feature>
<proteinExistence type="inferred from homology"/>
<dbReference type="KEGG" id="mif:Metin_0558"/>
<sequence>MKNNNKEKKEKKKVGIIEALKSGDIKTLIASLIYFDTGFMVWLLFGPALGLFIAQELGLSPAEKGFMVAIPILAAALFRIPFGYMYQAINGKYIALAGIILSALPIIYVNLFPINYTTLLILGAFLGIGGASFAIALPMAGSNYPKKYQGLVLGLAAAGNLGAMMDGLIFPPIAETYGWRTAALVALIFLAIAFILCYSWIKDSCLKRPELKYHAIFNFIVTFISLIAFTLILYSGIIGISGKFGLLLLPIIVGAISILLLDKTYRNALKKRDPWIFMLFYAITFGGFVGMSGSVAFILNGQYGFDPVLAGMIMALLSFTGALIRPIGGWISDKIGGVKVLLAVFTAIAFCDLVLGLFLPPAFIGVPLLWLLFVAFGLGNGAVFQLVPLRWPRATGMATGLIGAAGGVGGFYLSSTMGLAKELTGSYGLGYIIFGVISLIALTALYFLRHEYHSWGYVREEEVKKEVVVCE</sequence>
<evidence type="ECO:0000313" key="10">
    <source>
        <dbReference type="Proteomes" id="UP000002061"/>
    </source>
</evidence>
<evidence type="ECO:0000256" key="4">
    <source>
        <dbReference type="ARBA" id="ARBA00022989"/>
    </source>
</evidence>
<feature type="transmembrane region" description="Helical" evidence="7">
    <location>
        <begin position="426"/>
        <end position="448"/>
    </location>
</feature>
<dbReference type="Gene3D" id="1.20.1250.20">
    <property type="entry name" value="MFS general substrate transporter like domains"/>
    <property type="match status" value="2"/>
</dbReference>
<protein>
    <submittedName>
        <fullName evidence="9">Major facilitator superfamily MFS_1</fullName>
    </submittedName>
</protein>
<dbReference type="HOGENOM" id="CLU_001265_14_1_2"/>
<feature type="transmembrane region" description="Helical" evidence="7">
    <location>
        <begin position="213"/>
        <end position="238"/>
    </location>
</feature>
<feature type="transmembrane region" description="Helical" evidence="7">
    <location>
        <begin position="274"/>
        <end position="299"/>
    </location>
</feature>